<sequence>MASEPAHSPDGGTVDPRVLRSRAAALAAARAILLEDGWEAVTHVAVATRSGVGRTTLYRHWPDTIALLRDVLREQMEIDHTVPTGVLRDDLTSELEVLRGQLHRPPLERTMRTMIERAPTHPAYGELKEFLYQEGSRVLGEIVRSGIARGELDARLDPSRAVDQLAGPLIYRRLLAGQTFTTTYVHDLVDDFLRAHRPRP</sequence>
<organism evidence="6 7">
    <name type="scientific">Parafrankia irregularis</name>
    <dbReference type="NCBI Taxonomy" id="795642"/>
    <lineage>
        <taxon>Bacteria</taxon>
        <taxon>Bacillati</taxon>
        <taxon>Actinomycetota</taxon>
        <taxon>Actinomycetes</taxon>
        <taxon>Frankiales</taxon>
        <taxon>Frankiaceae</taxon>
        <taxon>Parafrankia</taxon>
    </lineage>
</organism>
<dbReference type="Gene3D" id="1.10.10.60">
    <property type="entry name" value="Homeodomain-like"/>
    <property type="match status" value="1"/>
</dbReference>
<reference evidence="7" key="1">
    <citation type="submission" date="2015-11" db="EMBL/GenBank/DDBJ databases">
        <authorList>
            <person name="Varghese N."/>
        </authorList>
    </citation>
    <scope>NUCLEOTIDE SEQUENCE [LARGE SCALE GENOMIC DNA]</scope>
    <source>
        <strain evidence="7">DSM 45899</strain>
    </source>
</reference>
<dbReference type="Pfam" id="PF00440">
    <property type="entry name" value="TetR_N"/>
    <property type="match status" value="1"/>
</dbReference>
<dbReference type="InterPro" id="IPR050109">
    <property type="entry name" value="HTH-type_TetR-like_transc_reg"/>
</dbReference>
<name>A0A0S4QFY0_9ACTN</name>
<dbReference type="GO" id="GO:0003700">
    <property type="term" value="F:DNA-binding transcription factor activity"/>
    <property type="evidence" value="ECO:0007669"/>
    <property type="project" value="TreeGrafter"/>
</dbReference>
<dbReference type="PROSITE" id="PS50977">
    <property type="entry name" value="HTH_TETR_2"/>
    <property type="match status" value="1"/>
</dbReference>
<evidence type="ECO:0000313" key="7">
    <source>
        <dbReference type="Proteomes" id="UP000198802"/>
    </source>
</evidence>
<dbReference type="Pfam" id="PF16859">
    <property type="entry name" value="TetR_C_11"/>
    <property type="match status" value="1"/>
</dbReference>
<dbReference type="AlphaFoldDB" id="A0A0S4QFY0"/>
<evidence type="ECO:0000256" key="1">
    <source>
        <dbReference type="ARBA" id="ARBA00023015"/>
    </source>
</evidence>
<keyword evidence="3" id="KW-0804">Transcription</keyword>
<dbReference type="PANTHER" id="PTHR30055:SF148">
    <property type="entry name" value="TETR-FAMILY TRANSCRIPTIONAL REGULATOR"/>
    <property type="match status" value="1"/>
</dbReference>
<feature type="DNA-binding region" description="H-T-H motif" evidence="4">
    <location>
        <begin position="42"/>
        <end position="61"/>
    </location>
</feature>
<dbReference type="GO" id="GO:0000976">
    <property type="term" value="F:transcription cis-regulatory region binding"/>
    <property type="evidence" value="ECO:0007669"/>
    <property type="project" value="TreeGrafter"/>
</dbReference>
<proteinExistence type="predicted"/>
<evidence type="ECO:0000256" key="3">
    <source>
        <dbReference type="ARBA" id="ARBA00023163"/>
    </source>
</evidence>
<dbReference type="PANTHER" id="PTHR30055">
    <property type="entry name" value="HTH-TYPE TRANSCRIPTIONAL REGULATOR RUTR"/>
    <property type="match status" value="1"/>
</dbReference>
<evidence type="ECO:0000259" key="5">
    <source>
        <dbReference type="PROSITE" id="PS50977"/>
    </source>
</evidence>
<dbReference type="InterPro" id="IPR009057">
    <property type="entry name" value="Homeodomain-like_sf"/>
</dbReference>
<evidence type="ECO:0000313" key="6">
    <source>
        <dbReference type="EMBL" id="CUU54082.1"/>
    </source>
</evidence>
<feature type="domain" description="HTH tetR-type" evidence="5">
    <location>
        <begin position="19"/>
        <end position="79"/>
    </location>
</feature>
<dbReference type="RefSeq" id="WP_091271323.1">
    <property type="nucleotide sequence ID" value="NZ_FAOZ01000002.1"/>
</dbReference>
<keyword evidence="7" id="KW-1185">Reference proteome</keyword>
<dbReference type="InterPro" id="IPR036271">
    <property type="entry name" value="Tet_transcr_reg_TetR-rel_C_sf"/>
</dbReference>
<dbReference type="InterPro" id="IPR001647">
    <property type="entry name" value="HTH_TetR"/>
</dbReference>
<accession>A0A0S4QFY0</accession>
<dbReference type="Proteomes" id="UP000198802">
    <property type="component" value="Unassembled WGS sequence"/>
</dbReference>
<dbReference type="EMBL" id="FAOZ01000002">
    <property type="protein sequence ID" value="CUU54082.1"/>
    <property type="molecule type" value="Genomic_DNA"/>
</dbReference>
<dbReference type="SUPFAM" id="SSF46689">
    <property type="entry name" value="Homeodomain-like"/>
    <property type="match status" value="1"/>
</dbReference>
<dbReference type="Gene3D" id="1.10.357.10">
    <property type="entry name" value="Tetracycline Repressor, domain 2"/>
    <property type="match status" value="1"/>
</dbReference>
<dbReference type="SUPFAM" id="SSF48498">
    <property type="entry name" value="Tetracyclin repressor-like, C-terminal domain"/>
    <property type="match status" value="1"/>
</dbReference>
<keyword evidence="1" id="KW-0805">Transcription regulation</keyword>
<keyword evidence="2 4" id="KW-0238">DNA-binding</keyword>
<evidence type="ECO:0000256" key="2">
    <source>
        <dbReference type="ARBA" id="ARBA00023125"/>
    </source>
</evidence>
<evidence type="ECO:0000256" key="4">
    <source>
        <dbReference type="PROSITE-ProRule" id="PRU00335"/>
    </source>
</evidence>
<gene>
    <name evidence="6" type="ORF">Ga0074812_10285</name>
</gene>
<dbReference type="InterPro" id="IPR011075">
    <property type="entry name" value="TetR_C"/>
</dbReference>
<protein>
    <submittedName>
        <fullName evidence="6">DNA-binding transcriptional regulator, AcrR family</fullName>
    </submittedName>
</protein>